<protein>
    <submittedName>
        <fullName evidence="1">Uncharacterized protein</fullName>
    </submittedName>
</protein>
<gene>
    <name evidence="1" type="ORF">SDC9_186586</name>
</gene>
<comment type="caution">
    <text evidence="1">The sequence shown here is derived from an EMBL/GenBank/DDBJ whole genome shotgun (WGS) entry which is preliminary data.</text>
</comment>
<dbReference type="AlphaFoldDB" id="A0A645HJY5"/>
<name>A0A645HJY5_9ZZZZ</name>
<dbReference type="EMBL" id="VSSQ01094654">
    <property type="protein sequence ID" value="MPN39060.1"/>
    <property type="molecule type" value="Genomic_DNA"/>
</dbReference>
<evidence type="ECO:0000313" key="1">
    <source>
        <dbReference type="EMBL" id="MPN39060.1"/>
    </source>
</evidence>
<reference evidence="1" key="1">
    <citation type="submission" date="2019-08" db="EMBL/GenBank/DDBJ databases">
        <authorList>
            <person name="Kucharzyk K."/>
            <person name="Murdoch R.W."/>
            <person name="Higgins S."/>
            <person name="Loffler F."/>
        </authorList>
    </citation>
    <scope>NUCLEOTIDE SEQUENCE</scope>
</reference>
<sequence length="73" mass="7794">MPRVGRGVAVSCNKAVGVRAERVRVGINVGVASAAQEVRNRLKISKCNHLLRILCFTTGKCVFIVSGSVKAEI</sequence>
<accession>A0A645HJY5</accession>
<proteinExistence type="predicted"/>
<organism evidence="1">
    <name type="scientific">bioreactor metagenome</name>
    <dbReference type="NCBI Taxonomy" id="1076179"/>
    <lineage>
        <taxon>unclassified sequences</taxon>
        <taxon>metagenomes</taxon>
        <taxon>ecological metagenomes</taxon>
    </lineage>
</organism>